<dbReference type="InterPro" id="IPR029058">
    <property type="entry name" value="AB_hydrolase_fold"/>
</dbReference>
<gene>
    <name evidence="2" type="ORF">DSM3645_25477</name>
</gene>
<evidence type="ECO:0000313" key="2">
    <source>
        <dbReference type="EMBL" id="EAQ77783.1"/>
    </source>
</evidence>
<dbReference type="EMBL" id="AANZ01000028">
    <property type="protein sequence ID" value="EAQ77783.1"/>
    <property type="molecule type" value="Genomic_DNA"/>
</dbReference>
<dbReference type="SUPFAM" id="SSF53474">
    <property type="entry name" value="alpha/beta-Hydrolases"/>
    <property type="match status" value="1"/>
</dbReference>
<dbReference type="AlphaFoldDB" id="A4A0G3"/>
<dbReference type="Proteomes" id="UP000004358">
    <property type="component" value="Unassembled WGS sequence"/>
</dbReference>
<dbReference type="eggNOG" id="COG0596">
    <property type="taxonomic scope" value="Bacteria"/>
</dbReference>
<dbReference type="Gene3D" id="3.40.50.1820">
    <property type="entry name" value="alpha/beta hydrolase"/>
    <property type="match status" value="1"/>
</dbReference>
<dbReference type="HOGENOM" id="CLU_020336_50_4_0"/>
<reference evidence="2 3" key="1">
    <citation type="submission" date="2006-02" db="EMBL/GenBank/DDBJ databases">
        <authorList>
            <person name="Amann R."/>
            <person name="Ferriera S."/>
            <person name="Johnson J."/>
            <person name="Kravitz S."/>
            <person name="Halpern A."/>
            <person name="Remington K."/>
            <person name="Beeson K."/>
            <person name="Tran B."/>
            <person name="Rogers Y.-H."/>
            <person name="Friedman R."/>
            <person name="Venter J.C."/>
        </authorList>
    </citation>
    <scope>NUCLEOTIDE SEQUENCE [LARGE SCALE GENOMIC DNA]</scope>
    <source>
        <strain evidence="2 3">DSM 3645</strain>
    </source>
</reference>
<accession>A4A0G3</accession>
<dbReference type="PANTHER" id="PTHR43798">
    <property type="entry name" value="MONOACYLGLYCEROL LIPASE"/>
    <property type="match status" value="1"/>
</dbReference>
<dbReference type="OrthoDB" id="252464at2"/>
<dbReference type="ESTHER" id="9plan-a4a0g3">
    <property type="family name" value="6_AlphaBeta_hydrolase"/>
</dbReference>
<protein>
    <recommendedName>
        <fullName evidence="1">AB hydrolase-1 domain-containing protein</fullName>
    </recommendedName>
</protein>
<comment type="caution">
    <text evidence="2">The sequence shown here is derived from an EMBL/GenBank/DDBJ whole genome shotgun (WGS) entry which is preliminary data.</text>
</comment>
<dbReference type="RefSeq" id="WP_002652990.1">
    <property type="nucleotide sequence ID" value="NZ_CH672376.1"/>
</dbReference>
<name>A4A0G3_9BACT</name>
<sequence>MTAAVDKYFDSDGVQLRYIEQGYGEPVILLHGFTRNIEQGWVNYKLFDRLSEFFHVIALDARGHGKSDKPHSDVYGKQMYVDIVRLMDHLKLESAHLVGYSMGGRLSLKTTIHYPKRVRSTLLLAAGAGRSDEGRQLWSDLSESLETAGQLHPLMKVLWSNRKPPSERQLTAMNANMMDGNDPLALAGVARGYHELGVTTDDVAAITTPLQVVIGEEDAAARSDADRLCRDAPHATCILVPGTDHFSLLLRPELATYIVDFLLQVS</sequence>
<dbReference type="PRINTS" id="PR00111">
    <property type="entry name" value="ABHYDROLASE"/>
</dbReference>
<feature type="domain" description="AB hydrolase-1" evidence="1">
    <location>
        <begin position="26"/>
        <end position="251"/>
    </location>
</feature>
<evidence type="ECO:0000259" key="1">
    <source>
        <dbReference type="Pfam" id="PF00561"/>
    </source>
</evidence>
<dbReference type="InterPro" id="IPR050266">
    <property type="entry name" value="AB_hydrolase_sf"/>
</dbReference>
<dbReference type="InterPro" id="IPR000073">
    <property type="entry name" value="AB_hydrolase_1"/>
</dbReference>
<proteinExistence type="predicted"/>
<organism evidence="2 3">
    <name type="scientific">Blastopirellula marina DSM 3645</name>
    <dbReference type="NCBI Taxonomy" id="314230"/>
    <lineage>
        <taxon>Bacteria</taxon>
        <taxon>Pseudomonadati</taxon>
        <taxon>Planctomycetota</taxon>
        <taxon>Planctomycetia</taxon>
        <taxon>Pirellulales</taxon>
        <taxon>Pirellulaceae</taxon>
        <taxon>Blastopirellula</taxon>
    </lineage>
</organism>
<dbReference type="Pfam" id="PF00561">
    <property type="entry name" value="Abhydrolase_1"/>
    <property type="match status" value="1"/>
</dbReference>
<dbReference type="STRING" id="314230.DSM3645_25477"/>
<evidence type="ECO:0000313" key="3">
    <source>
        <dbReference type="Proteomes" id="UP000004358"/>
    </source>
</evidence>